<dbReference type="InterPro" id="IPR051601">
    <property type="entry name" value="Serine_prot/Carboxylest_S33"/>
</dbReference>
<feature type="signal peptide" evidence="4">
    <location>
        <begin position="1"/>
        <end position="23"/>
    </location>
</feature>
<dbReference type="PANTHER" id="PTHR43248:SF29">
    <property type="entry name" value="TRIPEPTIDYL AMINOPEPTIDASE"/>
    <property type="match status" value="1"/>
</dbReference>
<evidence type="ECO:0000313" key="7">
    <source>
        <dbReference type="Proteomes" id="UP001597097"/>
    </source>
</evidence>
<feature type="chain" id="PRO_5046991030" evidence="4">
    <location>
        <begin position="24"/>
        <end position="488"/>
    </location>
</feature>
<evidence type="ECO:0000256" key="1">
    <source>
        <dbReference type="ARBA" id="ARBA00010088"/>
    </source>
</evidence>
<keyword evidence="7" id="KW-1185">Reference proteome</keyword>
<evidence type="ECO:0000256" key="3">
    <source>
        <dbReference type="ARBA" id="ARBA00022801"/>
    </source>
</evidence>
<evidence type="ECO:0000259" key="5">
    <source>
        <dbReference type="Pfam" id="PF08386"/>
    </source>
</evidence>
<dbReference type="Proteomes" id="UP001597097">
    <property type="component" value="Unassembled WGS sequence"/>
</dbReference>
<gene>
    <name evidence="6" type="ORF">ACFSJ0_01345</name>
</gene>
<name>A0ABW4FYS0_9ACTN</name>
<comment type="similarity">
    <text evidence="1">Belongs to the peptidase S33 family.</text>
</comment>
<dbReference type="PANTHER" id="PTHR43248">
    <property type="entry name" value="2-SUCCINYL-6-HYDROXY-2,4-CYCLOHEXADIENE-1-CARBOXYLATE SYNTHASE"/>
    <property type="match status" value="1"/>
</dbReference>
<dbReference type="Pfam" id="PF08386">
    <property type="entry name" value="Abhydrolase_4"/>
    <property type="match status" value="1"/>
</dbReference>
<proteinExistence type="inferred from homology"/>
<sequence length="488" mass="52293">MRRLLGIITPLVIGLLSAGFVTAGPAAAQPVRASDGLNAYYGQRLAWAPCKGGFQCAKLKVPLDYTKPSGKRIEIAVIRLPAKGGKRLGSVVTNFGGPGGSGVDVLRATAKTKFTATLRSRFDLVSFDPRGVGASAPVRCMPTAVADWYHSVDDTPDSRAEVKMYNYAQLRLAQACQANSGALLPFVGTPNAARDMDVLRAALGESRLTYVGFSYGTLLGATYADLFPARVRALVLDGAEDPSVKAGDFGADQSAGFGVAFDSFARDCLKRKDCPFTKRTAVKRMRALHDRTEKAPLVNTYDGRQATQALVYTGIQGLLYDQGSWPALRQALGQAFKGDGTLLLRYADGYNERGPDATYTNLMEAHTAIDCLDHPTWRQALRHAKAISSGKLMAGPCDFWPVRSKTVNKAIHAKGAPPILVVGTLRDPATPYKWAKALAAQLSSGVLLSFDGDGHTAYGTGSSCVDRTVDRYLITRVPPRAGKMCPKI</sequence>
<accession>A0ABW4FYS0</accession>
<keyword evidence="2 4" id="KW-0732">Signal</keyword>
<organism evidence="6 7">
    <name type="scientific">Nonomuraea guangzhouensis</name>
    <dbReference type="NCBI Taxonomy" id="1291555"/>
    <lineage>
        <taxon>Bacteria</taxon>
        <taxon>Bacillati</taxon>
        <taxon>Actinomycetota</taxon>
        <taxon>Actinomycetes</taxon>
        <taxon>Streptosporangiales</taxon>
        <taxon>Streptosporangiaceae</taxon>
        <taxon>Nonomuraea</taxon>
    </lineage>
</organism>
<evidence type="ECO:0000256" key="4">
    <source>
        <dbReference type="SAM" id="SignalP"/>
    </source>
</evidence>
<dbReference type="InterPro" id="IPR013595">
    <property type="entry name" value="Pept_S33_TAP-like_C"/>
</dbReference>
<feature type="domain" description="Peptidase S33 tripeptidyl aminopeptidase-like C-terminal" evidence="5">
    <location>
        <begin position="395"/>
        <end position="485"/>
    </location>
</feature>
<dbReference type="RefSeq" id="WP_219539439.1">
    <property type="nucleotide sequence ID" value="NZ_JAHKRM010000062.1"/>
</dbReference>
<keyword evidence="3 6" id="KW-0378">Hydrolase</keyword>
<protein>
    <submittedName>
        <fullName evidence="6">Alpha/beta fold hydrolase</fullName>
    </submittedName>
</protein>
<evidence type="ECO:0000313" key="6">
    <source>
        <dbReference type="EMBL" id="MFD1535656.1"/>
    </source>
</evidence>
<dbReference type="EMBL" id="JBHUCM010000002">
    <property type="protein sequence ID" value="MFD1535656.1"/>
    <property type="molecule type" value="Genomic_DNA"/>
</dbReference>
<reference evidence="7" key="1">
    <citation type="journal article" date="2019" name="Int. J. Syst. Evol. Microbiol.">
        <title>The Global Catalogue of Microorganisms (GCM) 10K type strain sequencing project: providing services to taxonomists for standard genome sequencing and annotation.</title>
        <authorList>
            <consortium name="The Broad Institute Genomics Platform"/>
            <consortium name="The Broad Institute Genome Sequencing Center for Infectious Disease"/>
            <person name="Wu L."/>
            <person name="Ma J."/>
        </authorList>
    </citation>
    <scope>NUCLEOTIDE SEQUENCE [LARGE SCALE GENOMIC DNA]</scope>
    <source>
        <strain evidence="7">CGMCC 1.15399</strain>
    </source>
</reference>
<dbReference type="GO" id="GO:0016787">
    <property type="term" value="F:hydrolase activity"/>
    <property type="evidence" value="ECO:0007669"/>
    <property type="project" value="UniProtKB-KW"/>
</dbReference>
<evidence type="ECO:0000256" key="2">
    <source>
        <dbReference type="ARBA" id="ARBA00022729"/>
    </source>
</evidence>
<comment type="caution">
    <text evidence="6">The sequence shown here is derived from an EMBL/GenBank/DDBJ whole genome shotgun (WGS) entry which is preliminary data.</text>
</comment>